<name>A0A239CSM6_9BACT</name>
<gene>
    <name evidence="1" type="ORF">SAMN06295967_105208</name>
</gene>
<dbReference type="InterPro" id="IPR036583">
    <property type="entry name" value="23S_rRNA_IVS_sf"/>
</dbReference>
<dbReference type="PANTHER" id="PTHR38471:SF2">
    <property type="entry name" value="FOUR HELIX BUNDLE PROTEIN"/>
    <property type="match status" value="1"/>
</dbReference>
<evidence type="ECO:0000313" key="1">
    <source>
        <dbReference type="EMBL" id="SNS23087.1"/>
    </source>
</evidence>
<keyword evidence="2" id="KW-1185">Reference proteome</keyword>
<proteinExistence type="predicted"/>
<dbReference type="Pfam" id="PF05635">
    <property type="entry name" value="23S_rRNA_IVP"/>
    <property type="match status" value="1"/>
</dbReference>
<dbReference type="SUPFAM" id="SSF158446">
    <property type="entry name" value="IVS-encoded protein-like"/>
    <property type="match status" value="1"/>
</dbReference>
<dbReference type="OrthoDB" id="5515766at2"/>
<organism evidence="1 2">
    <name type="scientific">Belliella buryatensis</name>
    <dbReference type="NCBI Taxonomy" id="1500549"/>
    <lineage>
        <taxon>Bacteria</taxon>
        <taxon>Pseudomonadati</taxon>
        <taxon>Bacteroidota</taxon>
        <taxon>Cytophagia</taxon>
        <taxon>Cytophagales</taxon>
        <taxon>Cyclobacteriaceae</taxon>
        <taxon>Belliella</taxon>
    </lineage>
</organism>
<dbReference type="InterPro" id="IPR012657">
    <property type="entry name" value="23S_rRNA-intervening_sequence"/>
</dbReference>
<dbReference type="RefSeq" id="WP_089239393.1">
    <property type="nucleotide sequence ID" value="NZ_FZOK01000005.1"/>
</dbReference>
<dbReference type="Proteomes" id="UP000198480">
    <property type="component" value="Unassembled WGS sequence"/>
</dbReference>
<dbReference type="NCBIfam" id="TIGR02436">
    <property type="entry name" value="four helix bundle protein"/>
    <property type="match status" value="1"/>
</dbReference>
<reference evidence="2" key="1">
    <citation type="submission" date="2017-06" db="EMBL/GenBank/DDBJ databases">
        <authorList>
            <person name="Varghese N."/>
            <person name="Submissions S."/>
        </authorList>
    </citation>
    <scope>NUCLEOTIDE SEQUENCE [LARGE SCALE GENOMIC DNA]</scope>
    <source>
        <strain evidence="2">5C</strain>
    </source>
</reference>
<dbReference type="Gene3D" id="1.20.1440.60">
    <property type="entry name" value="23S rRNA-intervening sequence"/>
    <property type="match status" value="1"/>
</dbReference>
<dbReference type="AlphaFoldDB" id="A0A239CSM6"/>
<sequence length="126" mass="14328">MAINSFEDLEIWQMARELASFIRVNATNQSFKNDFRFVSQINSAAGSVMDNIAEGFERDGNREFIQFLYIAKGSCGEVRSQAYRAFDADFFNQEQLNSILKITETLKFKINGLIMTLKNSGGKGYK</sequence>
<evidence type="ECO:0000313" key="2">
    <source>
        <dbReference type="Proteomes" id="UP000198480"/>
    </source>
</evidence>
<protein>
    <submittedName>
        <fullName evidence="1">Four helix bundle protein</fullName>
    </submittedName>
</protein>
<dbReference type="CDD" id="cd16377">
    <property type="entry name" value="23S_rRNA_IVP_like"/>
    <property type="match status" value="1"/>
</dbReference>
<accession>A0A239CSM6</accession>
<dbReference type="PANTHER" id="PTHR38471">
    <property type="entry name" value="FOUR HELIX BUNDLE PROTEIN"/>
    <property type="match status" value="1"/>
</dbReference>
<dbReference type="EMBL" id="FZOK01000005">
    <property type="protein sequence ID" value="SNS23087.1"/>
    <property type="molecule type" value="Genomic_DNA"/>
</dbReference>